<dbReference type="AlphaFoldDB" id="A0A1M4SK97"/>
<accession>A0A1M4SK97</accession>
<evidence type="ECO:0000256" key="4">
    <source>
        <dbReference type="ARBA" id="ARBA00022676"/>
    </source>
</evidence>
<dbReference type="SUPFAM" id="SSF48452">
    <property type="entry name" value="TPR-like"/>
    <property type="match status" value="1"/>
</dbReference>
<dbReference type="PANTHER" id="PTHR44835">
    <property type="entry name" value="UDP-N-ACETYLGLUCOSAMINE--PEPTIDE N-ACETYLGLUCOSAMINYLTRANSFERASE SPINDLY-RELATED"/>
    <property type="match status" value="1"/>
</dbReference>
<name>A0A1M4SK97_9FIRM</name>
<dbReference type="InterPro" id="IPR029489">
    <property type="entry name" value="OGT/SEC/SPY_C"/>
</dbReference>
<evidence type="ECO:0000259" key="9">
    <source>
        <dbReference type="Pfam" id="PF13844"/>
    </source>
</evidence>
<proteinExistence type="inferred from homology"/>
<comment type="pathway">
    <text evidence="1">Protein modification; protein glycosylation.</text>
</comment>
<organism evidence="10 11">
    <name type="scientific">Schwartzia succinivorans DSM 10502</name>
    <dbReference type="NCBI Taxonomy" id="1123243"/>
    <lineage>
        <taxon>Bacteria</taxon>
        <taxon>Bacillati</taxon>
        <taxon>Bacillota</taxon>
        <taxon>Negativicutes</taxon>
        <taxon>Selenomonadales</taxon>
        <taxon>Selenomonadaceae</taxon>
        <taxon>Schwartzia</taxon>
    </lineage>
</organism>
<evidence type="ECO:0000256" key="2">
    <source>
        <dbReference type="ARBA" id="ARBA00005386"/>
    </source>
</evidence>
<evidence type="ECO:0000256" key="8">
    <source>
        <dbReference type="PROSITE-ProRule" id="PRU00339"/>
    </source>
</evidence>
<evidence type="ECO:0000256" key="1">
    <source>
        <dbReference type="ARBA" id="ARBA00004922"/>
    </source>
</evidence>
<dbReference type="GO" id="GO:0097363">
    <property type="term" value="F:protein O-acetylglucosaminyltransferase activity"/>
    <property type="evidence" value="ECO:0007669"/>
    <property type="project" value="UniProtKB-EC"/>
</dbReference>
<dbReference type="InterPro" id="IPR051939">
    <property type="entry name" value="Glycosyltr_41/O-GlcNAc_trsf"/>
</dbReference>
<dbReference type="EMBL" id="FQUG01000002">
    <property type="protein sequence ID" value="SHE32605.1"/>
    <property type="molecule type" value="Genomic_DNA"/>
</dbReference>
<dbReference type="OrthoDB" id="1660777at2"/>
<protein>
    <recommendedName>
        <fullName evidence="3">protein O-GlcNAc transferase</fullName>
        <ecNumber evidence="3">2.4.1.255</ecNumber>
    </recommendedName>
</protein>
<feature type="domain" description="O-GlcNAc transferase C-terminal" evidence="9">
    <location>
        <begin position="167"/>
        <end position="331"/>
    </location>
</feature>
<evidence type="ECO:0000256" key="5">
    <source>
        <dbReference type="ARBA" id="ARBA00022679"/>
    </source>
</evidence>
<evidence type="ECO:0000256" key="3">
    <source>
        <dbReference type="ARBA" id="ARBA00011970"/>
    </source>
</evidence>
<dbReference type="RefSeq" id="WP_072934290.1">
    <property type="nucleotide sequence ID" value="NZ_FQUG01000002.1"/>
</dbReference>
<keyword evidence="4" id="KW-0328">Glycosyltransferase</keyword>
<feature type="domain" description="O-GlcNAc transferase C-terminal" evidence="9">
    <location>
        <begin position="340"/>
        <end position="514"/>
    </location>
</feature>
<keyword evidence="11" id="KW-1185">Reference proteome</keyword>
<sequence>MDPQKRQILLQNIKLYDSALAAWEKKDLAEARRLLKEMKAQTDVGTLPAFLLEAYVERDSGRPISELAVLQQIIALFEGQSDPLLSTAWSLLGSTLSSIGENSLAFSAFRKAAETERDSSLKLVEYSNALFTLNHQPNIRAMTMRRYYRGYRLMLRNIEPMKRCWYGHKRLRVGFLSGDFRTHPVAWFVYALLRYMNREKFEVFCYAVKQENDTITEKLKACADKWRDIETKDWKSIADKIKGDEIDILFDLTGHTETSCLPVLAYQPAPVQLTGIGYMNSSGMANVDGFLSDIYCSPKERDAFFTETMLRLPHSHFCYTKPYAFPDIVQKPPCMRGGRVTFGCFNNFSKITDEMLRAWSEILRRVPRSRLLLKQKIFNSEEGRQYARERIAQAGIDLASVECRGFSTNYLDEYNDMDIALDTSPYTGGLTTCETLYMGVPVVTLIGNRHGARFGYSMLMNVGIGELAAADMRSYVDIAVALASSPEYLFILHQRLRGMVQQSPLMDGPGYAHDVGNLLQEFYEVCRRKRTEVKE</sequence>
<dbReference type="SUPFAM" id="SSF53756">
    <property type="entry name" value="UDP-Glycosyltransferase/glycogen phosphorylase"/>
    <property type="match status" value="1"/>
</dbReference>
<dbReference type="STRING" id="1123243.SAMN02745190_00164"/>
<dbReference type="Gene3D" id="1.25.40.10">
    <property type="entry name" value="Tetratricopeptide repeat domain"/>
    <property type="match status" value="1"/>
</dbReference>
<dbReference type="Gene3D" id="3.40.50.11380">
    <property type="match status" value="1"/>
</dbReference>
<dbReference type="InterPro" id="IPR019734">
    <property type="entry name" value="TPR_rpt"/>
</dbReference>
<evidence type="ECO:0000313" key="11">
    <source>
        <dbReference type="Proteomes" id="UP000184404"/>
    </source>
</evidence>
<evidence type="ECO:0000256" key="7">
    <source>
        <dbReference type="ARBA" id="ARBA00022803"/>
    </source>
</evidence>
<keyword evidence="5 10" id="KW-0808">Transferase</keyword>
<dbReference type="Pfam" id="PF13844">
    <property type="entry name" value="Glyco_transf_41"/>
    <property type="match status" value="2"/>
</dbReference>
<feature type="repeat" description="TPR" evidence="8">
    <location>
        <begin position="86"/>
        <end position="119"/>
    </location>
</feature>
<evidence type="ECO:0000313" key="10">
    <source>
        <dbReference type="EMBL" id="SHE32605.1"/>
    </source>
</evidence>
<dbReference type="InterPro" id="IPR011990">
    <property type="entry name" value="TPR-like_helical_dom_sf"/>
</dbReference>
<dbReference type="Gene3D" id="3.40.50.2000">
    <property type="entry name" value="Glycogen Phosphorylase B"/>
    <property type="match status" value="1"/>
</dbReference>
<keyword evidence="7 8" id="KW-0802">TPR repeat</keyword>
<dbReference type="PROSITE" id="PS50005">
    <property type="entry name" value="TPR"/>
    <property type="match status" value="1"/>
</dbReference>
<dbReference type="PANTHER" id="PTHR44835:SF1">
    <property type="entry name" value="PROTEIN O-GLCNAC TRANSFERASE"/>
    <property type="match status" value="1"/>
</dbReference>
<dbReference type="Proteomes" id="UP000184404">
    <property type="component" value="Unassembled WGS sequence"/>
</dbReference>
<dbReference type="EC" id="2.4.1.255" evidence="3"/>
<keyword evidence="6" id="KW-0677">Repeat</keyword>
<reference evidence="10 11" key="1">
    <citation type="submission" date="2016-11" db="EMBL/GenBank/DDBJ databases">
        <authorList>
            <person name="Jaros S."/>
            <person name="Januszkiewicz K."/>
            <person name="Wedrychowicz H."/>
        </authorList>
    </citation>
    <scope>NUCLEOTIDE SEQUENCE [LARGE SCALE GENOMIC DNA]</scope>
    <source>
        <strain evidence="10 11">DSM 10502</strain>
    </source>
</reference>
<gene>
    <name evidence="10" type="ORF">SAMN02745190_00164</name>
</gene>
<comment type="similarity">
    <text evidence="2">Belongs to the glycosyltransferase 41 family. O-GlcNAc transferase subfamily.</text>
</comment>
<evidence type="ECO:0000256" key="6">
    <source>
        <dbReference type="ARBA" id="ARBA00022737"/>
    </source>
</evidence>